<sequence>MPRRPYTEVRYFVILTARTPAESGPCMLRLDHELAFGNTRHGA</sequence>
<proteinExistence type="predicted"/>
<accession>A0A0E9UDG8</accession>
<reference evidence="1" key="1">
    <citation type="submission" date="2014-11" db="EMBL/GenBank/DDBJ databases">
        <authorList>
            <person name="Amaro Gonzalez C."/>
        </authorList>
    </citation>
    <scope>NUCLEOTIDE SEQUENCE</scope>
</reference>
<evidence type="ECO:0000313" key="1">
    <source>
        <dbReference type="EMBL" id="JAH63255.1"/>
    </source>
</evidence>
<name>A0A0E9UDG8_ANGAN</name>
<dbReference type="AlphaFoldDB" id="A0A0E9UDG8"/>
<protein>
    <submittedName>
        <fullName evidence="1">Uncharacterized protein</fullName>
    </submittedName>
</protein>
<reference evidence="1" key="2">
    <citation type="journal article" date="2015" name="Fish Shellfish Immunol.">
        <title>Early steps in the European eel (Anguilla anguilla)-Vibrio vulnificus interaction in the gills: Role of the RtxA13 toxin.</title>
        <authorList>
            <person name="Callol A."/>
            <person name="Pajuelo D."/>
            <person name="Ebbesson L."/>
            <person name="Teles M."/>
            <person name="MacKenzie S."/>
            <person name="Amaro C."/>
        </authorList>
    </citation>
    <scope>NUCLEOTIDE SEQUENCE</scope>
</reference>
<dbReference type="EMBL" id="GBXM01045322">
    <property type="protein sequence ID" value="JAH63255.1"/>
    <property type="molecule type" value="Transcribed_RNA"/>
</dbReference>
<organism evidence="1">
    <name type="scientific">Anguilla anguilla</name>
    <name type="common">European freshwater eel</name>
    <name type="synonym">Muraena anguilla</name>
    <dbReference type="NCBI Taxonomy" id="7936"/>
    <lineage>
        <taxon>Eukaryota</taxon>
        <taxon>Metazoa</taxon>
        <taxon>Chordata</taxon>
        <taxon>Craniata</taxon>
        <taxon>Vertebrata</taxon>
        <taxon>Euteleostomi</taxon>
        <taxon>Actinopterygii</taxon>
        <taxon>Neopterygii</taxon>
        <taxon>Teleostei</taxon>
        <taxon>Anguilliformes</taxon>
        <taxon>Anguillidae</taxon>
        <taxon>Anguilla</taxon>
    </lineage>
</organism>